<dbReference type="EMBL" id="DYXB01000106">
    <property type="protein sequence ID" value="HJF10512.1"/>
    <property type="molecule type" value="Genomic_DNA"/>
</dbReference>
<proteinExistence type="predicted"/>
<organism evidence="2 3">
    <name type="scientific">Lactobacillus crispatus</name>
    <dbReference type="NCBI Taxonomy" id="47770"/>
    <lineage>
        <taxon>Bacteria</taxon>
        <taxon>Bacillati</taxon>
        <taxon>Bacillota</taxon>
        <taxon>Bacilli</taxon>
        <taxon>Lactobacillales</taxon>
        <taxon>Lactobacillaceae</taxon>
        <taxon>Lactobacillus</taxon>
    </lineage>
</organism>
<keyword evidence="1" id="KW-0812">Transmembrane</keyword>
<evidence type="ECO:0000313" key="3">
    <source>
        <dbReference type="Proteomes" id="UP000784793"/>
    </source>
</evidence>
<dbReference type="Proteomes" id="UP000784793">
    <property type="component" value="Unassembled WGS sequence"/>
</dbReference>
<evidence type="ECO:0000256" key="1">
    <source>
        <dbReference type="SAM" id="Phobius"/>
    </source>
</evidence>
<feature type="transmembrane region" description="Helical" evidence="1">
    <location>
        <begin position="20"/>
        <end position="38"/>
    </location>
</feature>
<protein>
    <submittedName>
        <fullName evidence="2">DUF2628 domain-containing protein</fullName>
    </submittedName>
</protein>
<keyword evidence="1" id="KW-0472">Membrane</keyword>
<reference evidence="2" key="1">
    <citation type="journal article" date="2021" name="PeerJ">
        <title>Extensive microbial diversity within the chicken gut microbiome revealed by metagenomics and culture.</title>
        <authorList>
            <person name="Gilroy R."/>
            <person name="Ravi A."/>
            <person name="Getino M."/>
            <person name="Pursley I."/>
            <person name="Horton D.L."/>
            <person name="Alikhan N.F."/>
            <person name="Baker D."/>
            <person name="Gharbi K."/>
            <person name="Hall N."/>
            <person name="Watson M."/>
            <person name="Adriaenssens E.M."/>
            <person name="Foster-Nyarko E."/>
            <person name="Jarju S."/>
            <person name="Secka A."/>
            <person name="Antonio M."/>
            <person name="Oren A."/>
            <person name="Chaudhuri R.R."/>
            <person name="La Ragione R."/>
            <person name="Hildebrand F."/>
            <person name="Pallen M.J."/>
        </authorList>
    </citation>
    <scope>NUCLEOTIDE SEQUENCE</scope>
    <source>
        <strain evidence="2">CHK194-22301</strain>
    </source>
</reference>
<dbReference type="AlphaFoldDB" id="A0A921K6U5"/>
<comment type="caution">
    <text evidence="2">The sequence shown here is derived from an EMBL/GenBank/DDBJ whole genome shotgun (WGS) entry which is preliminary data.</text>
</comment>
<feature type="transmembrane region" description="Helical" evidence="1">
    <location>
        <begin position="45"/>
        <end position="71"/>
    </location>
</feature>
<name>A0A921K6U5_9LACO</name>
<evidence type="ECO:0000313" key="2">
    <source>
        <dbReference type="EMBL" id="HJF10512.1"/>
    </source>
</evidence>
<accession>A0A921K6U5</accession>
<keyword evidence="1" id="KW-1133">Transmembrane helix</keyword>
<gene>
    <name evidence="2" type="ORF">K8V23_07005</name>
</gene>
<reference evidence="2" key="2">
    <citation type="submission" date="2021-09" db="EMBL/GenBank/DDBJ databases">
        <authorList>
            <person name="Gilroy R."/>
        </authorList>
    </citation>
    <scope>NUCLEOTIDE SEQUENCE</scope>
    <source>
        <strain evidence="2">CHK194-22301</strain>
    </source>
</reference>
<sequence>MRVNLENPNTHQLKQVKVGFSWTTFFFGFWPALFRGDWKWFAIQLAIEIVLGCFTMGIGAGIVGIIFSFFYNKLYINDLLEAGYVPNDKASKDILLSKGITVASH</sequence>